<evidence type="ECO:0000313" key="10">
    <source>
        <dbReference type="EnsemblFungi" id="EJT73875"/>
    </source>
</evidence>
<dbReference type="GO" id="GO:0008270">
    <property type="term" value="F:zinc ion binding"/>
    <property type="evidence" value="ECO:0007669"/>
    <property type="project" value="UniProtKB-KW"/>
</dbReference>
<feature type="domain" description="C3HC-type" evidence="7">
    <location>
        <begin position="155"/>
        <end position="293"/>
    </location>
</feature>
<proteinExistence type="predicted"/>
<evidence type="ECO:0000259" key="7">
    <source>
        <dbReference type="Pfam" id="PF07967"/>
    </source>
</evidence>
<dbReference type="InterPro" id="IPR013909">
    <property type="entry name" value="NuBaID_C"/>
</dbReference>
<reference evidence="10" key="4">
    <citation type="journal article" date="2015" name="G3 (Bethesda)">
        <title>Genome sequences of three phytopathogenic species of the Magnaporthaceae family of fungi.</title>
        <authorList>
            <person name="Okagaki L.H."/>
            <person name="Nunes C.C."/>
            <person name="Sailsbery J."/>
            <person name="Clay B."/>
            <person name="Brown D."/>
            <person name="John T."/>
            <person name="Oh Y."/>
            <person name="Young N."/>
            <person name="Fitzgerald M."/>
            <person name="Haas B.J."/>
            <person name="Zeng Q."/>
            <person name="Young S."/>
            <person name="Adiconis X."/>
            <person name="Fan L."/>
            <person name="Levin J.Z."/>
            <person name="Mitchell T.K."/>
            <person name="Okubara P.A."/>
            <person name="Farman M.L."/>
            <person name="Kohn L.M."/>
            <person name="Birren B."/>
            <person name="Ma L.-J."/>
            <person name="Dean R.A."/>
        </authorList>
    </citation>
    <scope>NUCLEOTIDE SEQUENCE</scope>
    <source>
        <strain evidence="10">R3-111a-1</strain>
    </source>
</reference>
<keyword evidence="11" id="KW-1185">Reference proteome</keyword>
<dbReference type="OrthoDB" id="2592092at2759"/>
<dbReference type="Pfam" id="PF07967">
    <property type="entry name" value="zf-C3HC"/>
    <property type="match status" value="1"/>
</dbReference>
<evidence type="ECO:0000256" key="3">
    <source>
        <dbReference type="ARBA" id="ARBA00022771"/>
    </source>
</evidence>
<feature type="compositionally biased region" description="Basic and acidic residues" evidence="6">
    <location>
        <begin position="524"/>
        <end position="534"/>
    </location>
</feature>
<feature type="compositionally biased region" description="Gly residues" evidence="6">
    <location>
        <begin position="456"/>
        <end position="466"/>
    </location>
</feature>
<name>J3P2I3_GAET3</name>
<dbReference type="Proteomes" id="UP000006039">
    <property type="component" value="Unassembled WGS sequence"/>
</dbReference>
<evidence type="ECO:0000313" key="11">
    <source>
        <dbReference type="Proteomes" id="UP000006039"/>
    </source>
</evidence>
<keyword evidence="2" id="KW-0479">Metal-binding</keyword>
<reference evidence="9" key="3">
    <citation type="submission" date="2010-09" db="EMBL/GenBank/DDBJ databases">
        <title>Annotation of Gaeumannomyces graminis var. tritici R3-111a-1.</title>
        <authorList>
            <consortium name="The Broad Institute Genome Sequencing Platform"/>
            <person name="Ma L.-J."/>
            <person name="Dead R."/>
            <person name="Young S.K."/>
            <person name="Zeng Q."/>
            <person name="Gargeya S."/>
            <person name="Fitzgerald M."/>
            <person name="Haas B."/>
            <person name="Abouelleil A."/>
            <person name="Alvarado L."/>
            <person name="Arachchi H.M."/>
            <person name="Berlin A."/>
            <person name="Brown A."/>
            <person name="Chapman S.B."/>
            <person name="Chen Z."/>
            <person name="Dunbar C."/>
            <person name="Freedman E."/>
            <person name="Gearin G."/>
            <person name="Gellesch M."/>
            <person name="Goldberg J."/>
            <person name="Griggs A."/>
            <person name="Gujja S."/>
            <person name="Heiman D."/>
            <person name="Howarth C."/>
            <person name="Larson L."/>
            <person name="Lui A."/>
            <person name="MacDonald P.J.P."/>
            <person name="Mehta T."/>
            <person name="Montmayeur A."/>
            <person name="Murphy C."/>
            <person name="Neiman D."/>
            <person name="Pearson M."/>
            <person name="Priest M."/>
            <person name="Roberts A."/>
            <person name="Saif S."/>
            <person name="Shea T."/>
            <person name="Shenoy N."/>
            <person name="Sisk P."/>
            <person name="Stolte C."/>
            <person name="Sykes S."/>
            <person name="Yandava C."/>
            <person name="Wortman J."/>
            <person name="Nusbaum C."/>
            <person name="Birren B."/>
        </authorList>
    </citation>
    <scope>NUCLEOTIDE SEQUENCE</scope>
    <source>
        <strain evidence="9">R3-111a-1</strain>
    </source>
</reference>
<reference evidence="9" key="2">
    <citation type="submission" date="2010-07" db="EMBL/GenBank/DDBJ databases">
        <authorList>
            <consortium name="The Broad Institute Genome Sequencing Platform"/>
            <consortium name="Broad Institute Genome Sequencing Center for Infectious Disease"/>
            <person name="Ma L.-J."/>
            <person name="Dead R."/>
            <person name="Young S."/>
            <person name="Zeng Q."/>
            <person name="Koehrsen M."/>
            <person name="Alvarado L."/>
            <person name="Berlin A."/>
            <person name="Chapman S.B."/>
            <person name="Chen Z."/>
            <person name="Freedman E."/>
            <person name="Gellesch M."/>
            <person name="Goldberg J."/>
            <person name="Griggs A."/>
            <person name="Gujja S."/>
            <person name="Heilman E.R."/>
            <person name="Heiman D."/>
            <person name="Hepburn T."/>
            <person name="Howarth C."/>
            <person name="Jen D."/>
            <person name="Larson L."/>
            <person name="Mehta T."/>
            <person name="Neiman D."/>
            <person name="Pearson M."/>
            <person name="Roberts A."/>
            <person name="Saif S."/>
            <person name="Shea T."/>
            <person name="Shenoy N."/>
            <person name="Sisk P."/>
            <person name="Stolte C."/>
            <person name="Sykes S."/>
            <person name="Walk T."/>
            <person name="White J."/>
            <person name="Yandava C."/>
            <person name="Haas B."/>
            <person name="Nusbaum C."/>
            <person name="Birren B."/>
        </authorList>
    </citation>
    <scope>NUCLEOTIDE SEQUENCE</scope>
    <source>
        <strain evidence="9">R3-111a-1</strain>
    </source>
</reference>
<evidence type="ECO:0000256" key="5">
    <source>
        <dbReference type="ARBA" id="ARBA00023242"/>
    </source>
</evidence>
<evidence type="ECO:0000259" key="8">
    <source>
        <dbReference type="Pfam" id="PF08600"/>
    </source>
</evidence>
<dbReference type="RefSeq" id="XP_009223819.1">
    <property type="nucleotide sequence ID" value="XM_009225555.1"/>
</dbReference>
<dbReference type="PANTHER" id="PTHR15835">
    <property type="entry name" value="NUCLEAR-INTERACTING PARTNER OF ALK"/>
    <property type="match status" value="1"/>
</dbReference>
<feature type="region of interest" description="Disordered" evidence="6">
    <location>
        <begin position="1"/>
        <end position="115"/>
    </location>
</feature>
<organism evidence="9">
    <name type="scientific">Gaeumannomyces tritici (strain R3-111a-1)</name>
    <name type="common">Wheat and barley take-all root rot fungus</name>
    <name type="synonym">Gaeumannomyces graminis var. tritici</name>
    <dbReference type="NCBI Taxonomy" id="644352"/>
    <lineage>
        <taxon>Eukaryota</taxon>
        <taxon>Fungi</taxon>
        <taxon>Dikarya</taxon>
        <taxon>Ascomycota</taxon>
        <taxon>Pezizomycotina</taxon>
        <taxon>Sordariomycetes</taxon>
        <taxon>Sordariomycetidae</taxon>
        <taxon>Magnaporthales</taxon>
        <taxon>Magnaporthaceae</taxon>
        <taxon>Gaeumannomyces</taxon>
    </lineage>
</organism>
<feature type="compositionally biased region" description="Polar residues" evidence="6">
    <location>
        <begin position="58"/>
        <end position="87"/>
    </location>
</feature>
<feature type="compositionally biased region" description="Gly residues" evidence="6">
    <location>
        <begin position="572"/>
        <end position="581"/>
    </location>
</feature>
<evidence type="ECO:0000256" key="6">
    <source>
        <dbReference type="SAM" id="MobiDB-lite"/>
    </source>
</evidence>
<dbReference type="eggNOG" id="KOG4765">
    <property type="taxonomic scope" value="Eukaryota"/>
</dbReference>
<reference evidence="11" key="1">
    <citation type="submission" date="2010-07" db="EMBL/GenBank/DDBJ databases">
        <title>The genome sequence of Gaeumannomyces graminis var. tritici strain R3-111a-1.</title>
        <authorList>
            <consortium name="The Broad Institute Genome Sequencing Platform"/>
            <person name="Ma L.-J."/>
            <person name="Dead R."/>
            <person name="Young S."/>
            <person name="Zeng Q."/>
            <person name="Koehrsen M."/>
            <person name="Alvarado L."/>
            <person name="Berlin A."/>
            <person name="Chapman S.B."/>
            <person name="Chen Z."/>
            <person name="Freedman E."/>
            <person name="Gellesch M."/>
            <person name="Goldberg J."/>
            <person name="Griggs A."/>
            <person name="Gujja S."/>
            <person name="Heilman E.R."/>
            <person name="Heiman D."/>
            <person name="Hepburn T."/>
            <person name="Howarth C."/>
            <person name="Jen D."/>
            <person name="Larson L."/>
            <person name="Mehta T."/>
            <person name="Neiman D."/>
            <person name="Pearson M."/>
            <person name="Roberts A."/>
            <person name="Saif S."/>
            <person name="Shea T."/>
            <person name="Shenoy N."/>
            <person name="Sisk P."/>
            <person name="Stolte C."/>
            <person name="Sykes S."/>
            <person name="Walk T."/>
            <person name="White J."/>
            <person name="Yandava C."/>
            <person name="Haas B."/>
            <person name="Nusbaum C."/>
            <person name="Birren B."/>
        </authorList>
    </citation>
    <scope>NUCLEOTIDE SEQUENCE [LARGE SCALE GENOMIC DNA]</scope>
    <source>
        <strain evidence="11">R3-111a-1</strain>
    </source>
</reference>
<accession>J3P2I3</accession>
<feature type="domain" description="NuBaID C-terminal" evidence="8">
    <location>
        <begin position="342"/>
        <end position="451"/>
    </location>
</feature>
<dbReference type="EMBL" id="GL385398">
    <property type="protein sequence ID" value="EJT73875.1"/>
    <property type="molecule type" value="Genomic_DNA"/>
</dbReference>
<feature type="compositionally biased region" description="Low complexity" evidence="6">
    <location>
        <begin position="482"/>
        <end position="512"/>
    </location>
</feature>
<dbReference type="AlphaFoldDB" id="J3P2I3"/>
<evidence type="ECO:0008006" key="12">
    <source>
        <dbReference type="Google" id="ProtNLM"/>
    </source>
</evidence>
<dbReference type="STRING" id="644352.J3P2I3"/>
<dbReference type="InterPro" id="IPR012935">
    <property type="entry name" value="NuBaID_N"/>
</dbReference>
<dbReference type="Pfam" id="PF08600">
    <property type="entry name" value="NuBaID_C"/>
    <property type="match status" value="1"/>
</dbReference>
<keyword evidence="4" id="KW-0862">Zinc</keyword>
<keyword evidence="3" id="KW-0863">Zinc-finger</keyword>
<evidence type="ECO:0000256" key="2">
    <source>
        <dbReference type="ARBA" id="ARBA00022723"/>
    </source>
</evidence>
<dbReference type="HOGENOM" id="CLU_031412_0_0_1"/>
<sequence length="581" mass="62023">MNATKRKFNALLQGIGARPTSPAASPSSDNIHATPASLAAPASPYPASSPLASRSSPMISRTPSAANNDTNDPATMRLFSNSPSASAATADYLKRRRVGTPSSTPAGDRADSPSISVVGGGAGVTLRRTIGSLSSSTSLVAGRDKAGSSAPRYCPGDRDELVRRLATFQEITDWTPKPDRVNEIEWAKRGWVCQGKERLRCTLCSKELVVKLNRKVVDGKEVSVLVASEIEDALVDKYVELMVEAHQDDCLWRKRGSDDHLIRLPLANSHSALEGLRKRYDELCFRKDFLPYEFNLRLPESLDLNAILRDLPPSFFTEPPRPAPPRGLPDGPAPTAAPNRSALALALMGWQGLENPKIGAVPNSASCHTCLRRLGLWMFKSKEVDPDTNAVLVPAAMDHLDPLREHRFFCPWNNAEVQRNPGGGGGSSTNSSSRLAGWQVLAQVVKNEAYLRNRGAKGGNSGGGVGSRLFGHKGSKSVGGQPVPAATAPTTPVRSSTTATAAAAGATTPPRAGADEEPEEDEATRDAKDKERWARLRRVKSLFDPKGSKKARRMTTTASRPGTGHSTPRPETGGGASVQAG</sequence>
<evidence type="ECO:0000313" key="9">
    <source>
        <dbReference type="EMBL" id="EJT73875.1"/>
    </source>
</evidence>
<dbReference type="PANTHER" id="PTHR15835:SF6">
    <property type="entry name" value="ZINC FINGER C3HC-TYPE PROTEIN 1"/>
    <property type="match status" value="1"/>
</dbReference>
<evidence type="ECO:0000256" key="4">
    <source>
        <dbReference type="ARBA" id="ARBA00022833"/>
    </source>
</evidence>
<dbReference type="GeneID" id="20348187"/>
<comment type="subcellular location">
    <subcellularLocation>
        <location evidence="1">Nucleus</location>
    </subcellularLocation>
</comment>
<keyword evidence="5" id="KW-0539">Nucleus</keyword>
<dbReference type="GO" id="GO:0005634">
    <property type="term" value="C:nucleus"/>
    <property type="evidence" value="ECO:0007669"/>
    <property type="project" value="UniProtKB-SubCell"/>
</dbReference>
<evidence type="ECO:0000256" key="1">
    <source>
        <dbReference type="ARBA" id="ARBA00004123"/>
    </source>
</evidence>
<gene>
    <name evidence="10" type="primary">20348187</name>
    <name evidence="9" type="ORF">GGTG_07729</name>
</gene>
<feature type="compositionally biased region" description="Polar residues" evidence="6">
    <location>
        <begin position="554"/>
        <end position="566"/>
    </location>
</feature>
<dbReference type="EnsemblFungi" id="EJT73875">
    <property type="protein sequence ID" value="EJT73875"/>
    <property type="gene ID" value="GGTG_07729"/>
</dbReference>
<reference evidence="10" key="5">
    <citation type="submission" date="2018-04" db="UniProtKB">
        <authorList>
            <consortium name="EnsemblFungi"/>
        </authorList>
    </citation>
    <scope>IDENTIFICATION</scope>
    <source>
        <strain evidence="10">R3-111a-1</strain>
    </source>
</reference>
<dbReference type="VEuPathDB" id="FungiDB:GGTG_07729"/>
<protein>
    <recommendedName>
        <fullName evidence="12">C3HC zinc finger domain-containing protein</fullName>
    </recommendedName>
</protein>
<feature type="region of interest" description="Disordered" evidence="6">
    <location>
        <begin position="453"/>
        <end position="581"/>
    </location>
</feature>
<feature type="compositionally biased region" description="Low complexity" evidence="6">
    <location>
        <begin position="21"/>
        <end position="57"/>
    </location>
</feature>